<reference evidence="2 3" key="1">
    <citation type="journal article" date="2018" name="Harmful Algae">
        <title>The highly heterogeneous methylated genomes and diverse restriction-modification systems of bloom-forming Microcystis.</title>
        <authorList>
            <person name="Zhao L."/>
            <person name="Song Y."/>
            <person name="Li L."/>
            <person name="Gan N."/>
            <person name="Brand J.J."/>
            <person name="Song L."/>
        </authorList>
    </citation>
    <scope>NUCLEOTIDE SEQUENCE [LARGE SCALE GENOMIC DNA]</scope>
    <source>
        <strain evidence="2 3">PCC 7806SL</strain>
    </source>
</reference>
<dbReference type="Proteomes" id="UP000192439">
    <property type="component" value="Chromosome"/>
</dbReference>
<name>A0AB33C3L6_MICA7</name>
<keyword evidence="1" id="KW-0472">Membrane</keyword>
<keyword evidence="3" id="KW-1185">Reference proteome</keyword>
<keyword evidence="1" id="KW-0812">Transmembrane</keyword>
<dbReference type="SUPFAM" id="SSF53098">
    <property type="entry name" value="Ribonuclease H-like"/>
    <property type="match status" value="1"/>
</dbReference>
<evidence type="ECO:0000256" key="1">
    <source>
        <dbReference type="SAM" id="Phobius"/>
    </source>
</evidence>
<gene>
    <name evidence="2" type="ORF">BH695_4825</name>
</gene>
<organism evidence="2 3">
    <name type="scientific">Microcystis aeruginosa PCC 7806SL</name>
    <dbReference type="NCBI Taxonomy" id="1903187"/>
    <lineage>
        <taxon>Bacteria</taxon>
        <taxon>Bacillati</taxon>
        <taxon>Cyanobacteriota</taxon>
        <taxon>Cyanophyceae</taxon>
        <taxon>Oscillatoriophycideae</taxon>
        <taxon>Chroococcales</taxon>
        <taxon>Microcystaceae</taxon>
        <taxon>Microcystis</taxon>
    </lineage>
</organism>
<evidence type="ECO:0000313" key="3">
    <source>
        <dbReference type="Proteomes" id="UP000192439"/>
    </source>
</evidence>
<protein>
    <recommendedName>
        <fullName evidence="4">Transposase IS4-like domain-containing protein</fullName>
    </recommendedName>
</protein>
<evidence type="ECO:0008006" key="4">
    <source>
        <dbReference type="Google" id="ProtNLM"/>
    </source>
</evidence>
<evidence type="ECO:0000313" key="2">
    <source>
        <dbReference type="EMBL" id="ARI84104.1"/>
    </source>
</evidence>
<dbReference type="EMBL" id="CP020771">
    <property type="protein sequence ID" value="ARI84104.1"/>
    <property type="molecule type" value="Genomic_DNA"/>
</dbReference>
<dbReference type="InterPro" id="IPR012337">
    <property type="entry name" value="RNaseH-like_sf"/>
</dbReference>
<keyword evidence="1" id="KW-1133">Transmembrane helix</keyword>
<proteinExistence type="predicted"/>
<feature type="transmembrane region" description="Helical" evidence="1">
    <location>
        <begin position="21"/>
        <end position="46"/>
    </location>
</feature>
<accession>A0AB33C3L6</accession>
<dbReference type="AlphaFoldDB" id="A0AB33C3L6"/>
<sequence>MYRRRWQIEEAFLLTKRLLGLAYLWVGHTNGVQIQILTTLIFYTVLTQIVQDVAVALHQPQEKISVEMVFRSLYYVAKAFSRGENPDVISYLAERAQLFGLIKAERQRHREKEALHRQIWEPLPLS</sequence>